<dbReference type="RefSeq" id="WP_160197127.1">
    <property type="nucleotide sequence ID" value="NZ_QXXA01000007.1"/>
</dbReference>
<protein>
    <recommendedName>
        <fullName evidence="6">Exodeoxyribonuclease 7 small subunit</fullName>
        <ecNumber evidence="6">3.1.11.6</ecNumber>
    </recommendedName>
    <alternativeName>
        <fullName evidence="6">Exodeoxyribonuclease VII small subunit</fullName>
        <shortName evidence="6">Exonuclease VII small subunit</shortName>
    </alternativeName>
</protein>
<dbReference type="EC" id="3.1.11.6" evidence="6"/>
<comment type="subcellular location">
    <subcellularLocation>
        <location evidence="6">Cytoplasm</location>
    </subcellularLocation>
</comment>
<dbReference type="GO" id="GO:0008855">
    <property type="term" value="F:exodeoxyribonuclease VII activity"/>
    <property type="evidence" value="ECO:0007669"/>
    <property type="project" value="UniProtKB-UniRule"/>
</dbReference>
<evidence type="ECO:0000256" key="1">
    <source>
        <dbReference type="ARBA" id="ARBA00009998"/>
    </source>
</evidence>
<keyword evidence="8" id="KW-1185">Reference proteome</keyword>
<dbReference type="EMBL" id="QXXA01000007">
    <property type="protein sequence ID" value="NBI06643.1"/>
    <property type="molecule type" value="Genomic_DNA"/>
</dbReference>
<comment type="function">
    <text evidence="6">Bidirectionally degrades single-stranded DNA into large acid-insoluble oligonucleotides, which are then degraded further into small acid-soluble oligonucleotides.</text>
</comment>
<dbReference type="GO" id="GO:0006308">
    <property type="term" value="P:DNA catabolic process"/>
    <property type="evidence" value="ECO:0007669"/>
    <property type="project" value="UniProtKB-UniRule"/>
</dbReference>
<proteinExistence type="inferred from homology"/>
<dbReference type="Gene3D" id="1.10.287.1040">
    <property type="entry name" value="Exonuclease VII, small subunit"/>
    <property type="match status" value="1"/>
</dbReference>
<name>A0A845R240_9CLOT</name>
<evidence type="ECO:0000256" key="3">
    <source>
        <dbReference type="ARBA" id="ARBA00022722"/>
    </source>
</evidence>
<dbReference type="GO" id="GO:0009318">
    <property type="term" value="C:exodeoxyribonuclease VII complex"/>
    <property type="evidence" value="ECO:0007669"/>
    <property type="project" value="UniProtKB-UniRule"/>
</dbReference>
<evidence type="ECO:0000313" key="7">
    <source>
        <dbReference type="EMBL" id="NBI06643.1"/>
    </source>
</evidence>
<keyword evidence="2 6" id="KW-0963">Cytoplasm</keyword>
<comment type="catalytic activity">
    <reaction evidence="6">
        <text>Exonucleolytic cleavage in either 5'- to 3'- or 3'- to 5'-direction to yield nucleoside 5'-phosphates.</text>
        <dbReference type="EC" id="3.1.11.6"/>
    </reaction>
</comment>
<accession>A0A845R240</accession>
<comment type="caution">
    <text evidence="7">The sequence shown here is derived from an EMBL/GenBank/DDBJ whole genome shotgun (WGS) entry which is preliminary data.</text>
</comment>
<dbReference type="InterPro" id="IPR037004">
    <property type="entry name" value="Exonuc_VII_ssu_sf"/>
</dbReference>
<dbReference type="NCBIfam" id="TIGR01280">
    <property type="entry name" value="xseB"/>
    <property type="match status" value="1"/>
</dbReference>
<dbReference type="PANTHER" id="PTHR34137">
    <property type="entry name" value="EXODEOXYRIBONUCLEASE 7 SMALL SUBUNIT"/>
    <property type="match status" value="1"/>
</dbReference>
<sequence>MVNYNELKFEEAINELDNIIEKLENGDITIDSALDEFKKGIDLYKHCYKKIEETEGKIRLILEDSDKNIKETDFENVE</sequence>
<comment type="similarity">
    <text evidence="1 6">Belongs to the XseB family.</text>
</comment>
<comment type="subunit">
    <text evidence="6">Heterooligomer composed of large and small subunits.</text>
</comment>
<dbReference type="PANTHER" id="PTHR34137:SF1">
    <property type="entry name" value="EXODEOXYRIBONUCLEASE 7 SMALL SUBUNIT"/>
    <property type="match status" value="1"/>
</dbReference>
<organism evidence="7 8">
    <name type="scientific">Senegalia massiliensis</name>
    <dbReference type="NCBI Taxonomy" id="1720316"/>
    <lineage>
        <taxon>Bacteria</taxon>
        <taxon>Bacillati</taxon>
        <taxon>Bacillota</taxon>
        <taxon>Clostridia</taxon>
        <taxon>Eubacteriales</taxon>
        <taxon>Clostridiaceae</taxon>
        <taxon>Senegalia</taxon>
    </lineage>
</organism>
<dbReference type="NCBIfam" id="NF002140">
    <property type="entry name" value="PRK00977.1-4"/>
    <property type="match status" value="1"/>
</dbReference>
<reference evidence="7 8" key="1">
    <citation type="submission" date="2018-08" db="EMBL/GenBank/DDBJ databases">
        <title>Murine metabolic-syndrome-specific gut microbial biobank.</title>
        <authorList>
            <person name="Liu C."/>
        </authorList>
    </citation>
    <scope>NUCLEOTIDE SEQUENCE [LARGE SCALE GENOMIC DNA]</scope>
    <source>
        <strain evidence="7 8">583</strain>
    </source>
</reference>
<dbReference type="PIRSF" id="PIRSF006488">
    <property type="entry name" value="Exonuc_VII_S"/>
    <property type="match status" value="1"/>
</dbReference>
<dbReference type="Pfam" id="PF02609">
    <property type="entry name" value="Exonuc_VII_S"/>
    <property type="match status" value="1"/>
</dbReference>
<dbReference type="GO" id="GO:0005829">
    <property type="term" value="C:cytosol"/>
    <property type="evidence" value="ECO:0007669"/>
    <property type="project" value="TreeGrafter"/>
</dbReference>
<dbReference type="Proteomes" id="UP000467132">
    <property type="component" value="Unassembled WGS sequence"/>
</dbReference>
<dbReference type="SUPFAM" id="SSF116842">
    <property type="entry name" value="XseB-like"/>
    <property type="match status" value="1"/>
</dbReference>
<keyword evidence="4 6" id="KW-0378">Hydrolase</keyword>
<keyword evidence="5 6" id="KW-0269">Exonuclease</keyword>
<evidence type="ECO:0000313" key="8">
    <source>
        <dbReference type="Proteomes" id="UP000467132"/>
    </source>
</evidence>
<dbReference type="InterPro" id="IPR003761">
    <property type="entry name" value="Exonuc_VII_S"/>
</dbReference>
<evidence type="ECO:0000256" key="2">
    <source>
        <dbReference type="ARBA" id="ARBA00022490"/>
    </source>
</evidence>
<gene>
    <name evidence="6 7" type="primary">xseB</name>
    <name evidence="7" type="ORF">D3Z33_07185</name>
</gene>
<evidence type="ECO:0000256" key="5">
    <source>
        <dbReference type="ARBA" id="ARBA00022839"/>
    </source>
</evidence>
<dbReference type="OrthoDB" id="1771251at2"/>
<dbReference type="HAMAP" id="MF_00337">
    <property type="entry name" value="Exonuc_7_S"/>
    <property type="match status" value="1"/>
</dbReference>
<evidence type="ECO:0000256" key="4">
    <source>
        <dbReference type="ARBA" id="ARBA00022801"/>
    </source>
</evidence>
<keyword evidence="3 6" id="KW-0540">Nuclease</keyword>
<evidence type="ECO:0000256" key="6">
    <source>
        <dbReference type="HAMAP-Rule" id="MF_00337"/>
    </source>
</evidence>
<dbReference type="AlphaFoldDB" id="A0A845R240"/>